<name>A0A7W9CT40_9HYPH</name>
<accession>A0A7W9CT40</accession>
<feature type="region of interest" description="Disordered" evidence="1">
    <location>
        <begin position="104"/>
        <end position="129"/>
    </location>
</feature>
<protein>
    <recommendedName>
        <fullName evidence="4">DUF2946 domain-containing protein</fullName>
    </recommendedName>
</protein>
<keyword evidence="3" id="KW-1185">Reference proteome</keyword>
<feature type="compositionally biased region" description="Low complexity" evidence="1">
    <location>
        <begin position="108"/>
        <end position="121"/>
    </location>
</feature>
<dbReference type="EMBL" id="JACHOO010000001">
    <property type="protein sequence ID" value="MBB5751342.1"/>
    <property type="molecule type" value="Genomic_DNA"/>
</dbReference>
<gene>
    <name evidence="2" type="ORF">GGQ63_000385</name>
</gene>
<evidence type="ECO:0000313" key="3">
    <source>
        <dbReference type="Proteomes" id="UP000523821"/>
    </source>
</evidence>
<dbReference type="Pfam" id="PF11162">
    <property type="entry name" value="DUF2946"/>
    <property type="match status" value="1"/>
</dbReference>
<evidence type="ECO:0000256" key="1">
    <source>
        <dbReference type="SAM" id="MobiDB-lite"/>
    </source>
</evidence>
<sequence>MKAWWRRERSWVALVAACFLILQSLTGALAMGGRADPAALDAFGNVICTAHGADAAPAGGDSGGPRHLPDCCLFGCSLFGAVVLPAPAAAGLILAREAGPAPLLPQSAVPHRPGRRGAPASPRAPPTLA</sequence>
<dbReference type="InterPro" id="IPR021333">
    <property type="entry name" value="DUF2946"/>
</dbReference>
<proteinExistence type="predicted"/>
<evidence type="ECO:0000313" key="2">
    <source>
        <dbReference type="EMBL" id="MBB5751342.1"/>
    </source>
</evidence>
<dbReference type="AlphaFoldDB" id="A0A7W9CT40"/>
<organism evidence="2 3">
    <name type="scientific">Prosthecomicrobium pneumaticum</name>
    <dbReference type="NCBI Taxonomy" id="81895"/>
    <lineage>
        <taxon>Bacteria</taxon>
        <taxon>Pseudomonadati</taxon>
        <taxon>Pseudomonadota</taxon>
        <taxon>Alphaproteobacteria</taxon>
        <taxon>Hyphomicrobiales</taxon>
        <taxon>Kaistiaceae</taxon>
        <taxon>Prosthecomicrobium</taxon>
    </lineage>
</organism>
<evidence type="ECO:0008006" key="4">
    <source>
        <dbReference type="Google" id="ProtNLM"/>
    </source>
</evidence>
<comment type="caution">
    <text evidence="2">The sequence shown here is derived from an EMBL/GenBank/DDBJ whole genome shotgun (WGS) entry which is preliminary data.</text>
</comment>
<reference evidence="2 3" key="1">
    <citation type="submission" date="2020-08" db="EMBL/GenBank/DDBJ databases">
        <title>Genomic Encyclopedia of Type Strains, Phase IV (KMG-IV): sequencing the most valuable type-strain genomes for metagenomic binning, comparative biology and taxonomic classification.</title>
        <authorList>
            <person name="Goeker M."/>
        </authorList>
    </citation>
    <scope>NUCLEOTIDE SEQUENCE [LARGE SCALE GENOMIC DNA]</scope>
    <source>
        <strain evidence="2 3">DSM 16268</strain>
    </source>
</reference>
<dbReference type="Proteomes" id="UP000523821">
    <property type="component" value="Unassembled WGS sequence"/>
</dbReference>
<dbReference type="RefSeq" id="WP_183851922.1">
    <property type="nucleotide sequence ID" value="NZ_JACHOO010000001.1"/>
</dbReference>